<comment type="similarity">
    <text evidence="2 6">Belongs to the TUBGCP family.</text>
</comment>
<feature type="domain" description="Gamma-tubulin complex component 6 N-terminal" evidence="9">
    <location>
        <begin position="1"/>
        <end position="76"/>
    </location>
</feature>
<dbReference type="GO" id="GO:0051011">
    <property type="term" value="F:microtubule minus-end binding"/>
    <property type="evidence" value="ECO:0007669"/>
    <property type="project" value="TreeGrafter"/>
</dbReference>
<evidence type="ECO:0000256" key="6">
    <source>
        <dbReference type="RuleBase" id="RU363050"/>
    </source>
</evidence>
<accession>A0A643CAE0</accession>
<dbReference type="GO" id="GO:0051321">
    <property type="term" value="P:meiotic cell cycle"/>
    <property type="evidence" value="ECO:0007669"/>
    <property type="project" value="TreeGrafter"/>
</dbReference>
<feature type="region of interest" description="Disordered" evidence="7">
    <location>
        <begin position="608"/>
        <end position="698"/>
    </location>
</feature>
<dbReference type="Proteomes" id="UP000437017">
    <property type="component" value="Unassembled WGS sequence"/>
</dbReference>
<feature type="compositionally biased region" description="Polar residues" evidence="7">
    <location>
        <begin position="43"/>
        <end position="56"/>
    </location>
</feature>
<evidence type="ECO:0000256" key="5">
    <source>
        <dbReference type="ARBA" id="ARBA00023212"/>
    </source>
</evidence>
<keyword evidence="3 6" id="KW-0963">Cytoplasm</keyword>
<gene>
    <name evidence="10" type="ORF">E2I00_004723</name>
</gene>
<evidence type="ECO:0000259" key="8">
    <source>
        <dbReference type="Pfam" id="PF04130"/>
    </source>
</evidence>
<dbReference type="GO" id="GO:0000922">
    <property type="term" value="C:spindle pole"/>
    <property type="evidence" value="ECO:0007669"/>
    <property type="project" value="InterPro"/>
</dbReference>
<keyword evidence="11" id="KW-1185">Reference proteome</keyword>
<evidence type="ECO:0000259" key="9">
    <source>
        <dbReference type="Pfam" id="PF19340"/>
    </source>
</evidence>
<dbReference type="Pfam" id="PF19340">
    <property type="entry name" value="GCP6_N"/>
    <property type="match status" value="2"/>
</dbReference>
<name>A0A643CAE0_BALPH</name>
<feature type="compositionally biased region" description="Low complexity" evidence="7">
    <location>
        <begin position="684"/>
        <end position="694"/>
    </location>
</feature>
<evidence type="ECO:0000313" key="11">
    <source>
        <dbReference type="Proteomes" id="UP000437017"/>
    </source>
</evidence>
<feature type="compositionally biased region" description="Basic and acidic residues" evidence="7">
    <location>
        <begin position="647"/>
        <end position="658"/>
    </location>
</feature>
<proteinExistence type="inferred from homology"/>
<dbReference type="Gene3D" id="1.20.120.1900">
    <property type="entry name" value="Gamma-tubulin complex, C-terminal domain"/>
    <property type="match status" value="2"/>
</dbReference>
<dbReference type="GO" id="GO:0005813">
    <property type="term" value="C:centrosome"/>
    <property type="evidence" value="ECO:0007669"/>
    <property type="project" value="UniProtKB-SubCell"/>
</dbReference>
<comment type="subcellular location">
    <subcellularLocation>
        <location evidence="1">Cytoplasm</location>
        <location evidence="1">Cytoskeleton</location>
        <location evidence="1">Microtubule organizing center</location>
        <location evidence="1">Centrosome</location>
    </subcellularLocation>
</comment>
<feature type="region of interest" description="Disordered" evidence="7">
    <location>
        <begin position="731"/>
        <end position="750"/>
    </location>
</feature>
<feature type="domain" description="Gamma-tubulin complex component 6 N-terminal" evidence="9">
    <location>
        <begin position="171"/>
        <end position="210"/>
    </location>
</feature>
<dbReference type="GO" id="GO:0000278">
    <property type="term" value="P:mitotic cell cycle"/>
    <property type="evidence" value="ECO:0007669"/>
    <property type="project" value="TreeGrafter"/>
</dbReference>
<feature type="compositionally biased region" description="Low complexity" evidence="7">
    <location>
        <begin position="732"/>
        <end position="744"/>
    </location>
</feature>
<organism evidence="10 11">
    <name type="scientific">Balaenoptera physalus</name>
    <name type="common">Fin whale</name>
    <name type="synonym">Balaena physalus</name>
    <dbReference type="NCBI Taxonomy" id="9770"/>
    <lineage>
        <taxon>Eukaryota</taxon>
        <taxon>Metazoa</taxon>
        <taxon>Chordata</taxon>
        <taxon>Craniata</taxon>
        <taxon>Vertebrata</taxon>
        <taxon>Euteleostomi</taxon>
        <taxon>Mammalia</taxon>
        <taxon>Eutheria</taxon>
        <taxon>Laurasiatheria</taxon>
        <taxon>Artiodactyla</taxon>
        <taxon>Whippomorpha</taxon>
        <taxon>Cetacea</taxon>
        <taxon>Mysticeti</taxon>
        <taxon>Balaenopteridae</taxon>
        <taxon>Balaenoptera</taxon>
    </lineage>
</organism>
<evidence type="ECO:0000256" key="1">
    <source>
        <dbReference type="ARBA" id="ARBA00004300"/>
    </source>
</evidence>
<comment type="function">
    <text evidence="6">Component of the gamma-tubulin ring complex (gTuRC) which mediates microtubule nucleation.</text>
</comment>
<reference evidence="10 11" key="1">
    <citation type="journal article" date="2019" name="PLoS ONE">
        <title>Genomic analyses reveal an absence of contemporary introgressive admixture between fin whales and blue whales, despite known hybrids.</title>
        <authorList>
            <person name="Westbury M.V."/>
            <person name="Petersen B."/>
            <person name="Lorenzen E.D."/>
        </authorList>
    </citation>
    <scope>NUCLEOTIDE SEQUENCE [LARGE SCALE GENOMIC DNA]</scope>
    <source>
        <strain evidence="10">FinWhale-01</strain>
    </source>
</reference>
<dbReference type="GO" id="GO:0005874">
    <property type="term" value="C:microtubule"/>
    <property type="evidence" value="ECO:0007669"/>
    <property type="project" value="UniProtKB-KW"/>
</dbReference>
<keyword evidence="5 6" id="KW-0206">Cytoskeleton</keyword>
<feature type="region of interest" description="Disordered" evidence="7">
    <location>
        <begin position="28"/>
        <end position="59"/>
    </location>
</feature>
<evidence type="ECO:0000256" key="7">
    <source>
        <dbReference type="SAM" id="MobiDB-lite"/>
    </source>
</evidence>
<dbReference type="GO" id="GO:0000930">
    <property type="term" value="C:gamma-tubulin complex"/>
    <property type="evidence" value="ECO:0007669"/>
    <property type="project" value="TreeGrafter"/>
</dbReference>
<dbReference type="InterPro" id="IPR040457">
    <property type="entry name" value="GCP_C"/>
</dbReference>
<dbReference type="AlphaFoldDB" id="A0A643CAE0"/>
<feature type="non-terminal residue" evidence="10">
    <location>
        <position position="975"/>
    </location>
</feature>
<dbReference type="GO" id="GO:0031122">
    <property type="term" value="P:cytoplasmic microtubule organization"/>
    <property type="evidence" value="ECO:0007669"/>
    <property type="project" value="TreeGrafter"/>
</dbReference>
<dbReference type="PANTHER" id="PTHR19302:SF70">
    <property type="entry name" value="GAMMA-TUBULIN COMPLEX COMPONENT 6"/>
    <property type="match status" value="1"/>
</dbReference>
<dbReference type="EMBL" id="SGJD01002029">
    <property type="protein sequence ID" value="KAB0397171.1"/>
    <property type="molecule type" value="Genomic_DNA"/>
</dbReference>
<comment type="caution">
    <text evidence="10">The sequence shown here is derived from an EMBL/GenBank/DDBJ whole genome shotgun (WGS) entry which is preliminary data.</text>
</comment>
<keyword evidence="4 6" id="KW-0493">Microtubule</keyword>
<dbReference type="Pfam" id="PF04130">
    <property type="entry name" value="GCP_C_terminal"/>
    <property type="match status" value="1"/>
</dbReference>
<evidence type="ECO:0000256" key="3">
    <source>
        <dbReference type="ARBA" id="ARBA00022490"/>
    </source>
</evidence>
<evidence type="ECO:0000256" key="4">
    <source>
        <dbReference type="ARBA" id="ARBA00022701"/>
    </source>
</evidence>
<feature type="region of interest" description="Disordered" evidence="7">
    <location>
        <begin position="76"/>
        <end position="98"/>
    </location>
</feature>
<dbReference type="InterPro" id="IPR007259">
    <property type="entry name" value="GCP"/>
</dbReference>
<dbReference type="OrthoDB" id="775571at2759"/>
<dbReference type="GO" id="GO:0043015">
    <property type="term" value="F:gamma-tubulin binding"/>
    <property type="evidence" value="ECO:0007669"/>
    <property type="project" value="InterPro"/>
</dbReference>
<dbReference type="InterPro" id="IPR042241">
    <property type="entry name" value="GCP_C_sf"/>
</dbReference>
<evidence type="ECO:0000256" key="2">
    <source>
        <dbReference type="ARBA" id="ARBA00010337"/>
    </source>
</evidence>
<sequence length="975" mass="105693">FERDTRVSLFGALVHSRTADLDVRLDLPPVPSSVDQSEDEGFQSASNLTPDSQSEPGVTPDIDLWDAVLTYEASKRSPSGQLATELHPGHGGSQSEVSEGGLAGCVVSAGHGVLTRERSSHLERLRVVLSGEKFGHRSVSLIGALPVHGLCTQDLSVCSVLVSRNLPERGPPGHREEPYLTEAGRAAFDRSCRLCQAGLQVLGGGLLQAPQPVLVKECELVKDALNILIGVVSATFSLCQPAPAFTVKQGVHVSGASPESVSGLLSEVAECGTHYARLSHFSLQPVLDASCSEGLVFQVRPRLTLLQACLRAVRSLLTIGFLFKKLGRQLRYLAELCGVGTGLLGAGGGAPGAAFPTVSLGSCWVRAWPAPGDGQGSLPAACAMCAEPSPCRPQGVRLLSYLYQEALDNCSNEHYPVEDCVPVFLRHVAHDVYVCGKTINLLKLCCPRHYLCCSDVPVPRISVIFSLEELKDIEKDCAIYVGRMERVARHSSISKEEKELRMEIAKQELIVQAREAASRVLSALSDRQLSERMALDAQKREQFQRLKEQFVKDREALVDRYSQLSAEAARREQKALWTVRRHRLAGARLRFLLEDQRRVQVALPFTRELFPGPRGPQKPLRSHADLPASFLGPELPDGGGSCNSGCEEQHEAARDGPDRQSVLTPQPLESPAAGACGSGPGAGPPSEQAEEPGPFSVGLSIQDFLPAAQGAEQPVLTSAAPVLDEALQTIGSDLPPLAPSAAADTGPSGPQEYDFRTILRPAALRHFLLMEDGEFAQSLSDLLFEKLGAGQTPGELLSPLVLNSVLSKALQYSLHGDTPHAANLSFALKFLPETFAPNAPDVLSCLELRYKVSRAPLCRWAGDGPGTQDVLSRLPWQVDWPLNIVVTEGCLSRYSGIFSFLLQLKLMIHAAGSVQFRQLQLFKHEMQHFVKVIQGYIANQILHVTWCEFQARLASVGDLEEIQRAHAEYLHKAVF</sequence>
<protein>
    <recommendedName>
        <fullName evidence="6">Gamma-tubulin complex component</fullName>
    </recommendedName>
</protein>
<dbReference type="GO" id="GO:0007020">
    <property type="term" value="P:microtubule nucleation"/>
    <property type="evidence" value="ECO:0007669"/>
    <property type="project" value="InterPro"/>
</dbReference>
<dbReference type="InterPro" id="IPR045818">
    <property type="entry name" value="GCP6_N"/>
</dbReference>
<dbReference type="PANTHER" id="PTHR19302">
    <property type="entry name" value="GAMMA TUBULIN COMPLEX PROTEIN"/>
    <property type="match status" value="1"/>
</dbReference>
<evidence type="ECO:0000313" key="10">
    <source>
        <dbReference type="EMBL" id="KAB0397171.1"/>
    </source>
</evidence>
<dbReference type="GO" id="GO:0051225">
    <property type="term" value="P:spindle assembly"/>
    <property type="evidence" value="ECO:0007669"/>
    <property type="project" value="TreeGrafter"/>
</dbReference>
<feature type="domain" description="Gamma tubulin complex component C-terminal" evidence="8">
    <location>
        <begin position="763"/>
        <end position="973"/>
    </location>
</feature>
<feature type="non-terminal residue" evidence="10">
    <location>
        <position position="1"/>
    </location>
</feature>